<dbReference type="RefSeq" id="WP_184256035.1">
    <property type="nucleotide sequence ID" value="NZ_JACHIH010000006.1"/>
</dbReference>
<sequence length="185" mass="19846">MHLYAVFTPAGFPAGFYSDDIHGPRLIDGQPNPDCRVPAEAVEITEPQWRDLLAHPGLRRLVDGAVVDYTPPEQPIDLPAYTAAVRWAKETGGTAWSGWPVATDDRSQGKILAELTAIDRGQRADPDGWKFADGEFRLVSNADFVTLAMAVRAHVRACFAAEASVLAGIAAGSITTTAQIDNAFG</sequence>
<dbReference type="Pfam" id="PF14301">
    <property type="entry name" value="DUF4376"/>
    <property type="match status" value="1"/>
</dbReference>
<accession>A0A7W7Z2M0</accession>
<gene>
    <name evidence="2" type="ORF">HNR60_001547</name>
</gene>
<name>A0A7W7Z2M0_9BRAD</name>
<dbReference type="AlphaFoldDB" id="A0A7W7Z2M0"/>
<organism evidence="2 3">
    <name type="scientific">Rhodopseudomonas rhenobacensis</name>
    <dbReference type="NCBI Taxonomy" id="87461"/>
    <lineage>
        <taxon>Bacteria</taxon>
        <taxon>Pseudomonadati</taxon>
        <taxon>Pseudomonadota</taxon>
        <taxon>Alphaproteobacteria</taxon>
        <taxon>Hyphomicrobiales</taxon>
        <taxon>Nitrobacteraceae</taxon>
        <taxon>Rhodopseudomonas</taxon>
    </lineage>
</organism>
<evidence type="ECO:0000313" key="2">
    <source>
        <dbReference type="EMBL" id="MBB5046799.1"/>
    </source>
</evidence>
<keyword evidence="3" id="KW-1185">Reference proteome</keyword>
<dbReference type="InterPro" id="IPR025484">
    <property type="entry name" value="DUF4376"/>
</dbReference>
<feature type="domain" description="DUF4376" evidence="1">
    <location>
        <begin position="79"/>
        <end position="181"/>
    </location>
</feature>
<proteinExistence type="predicted"/>
<comment type="caution">
    <text evidence="2">The sequence shown here is derived from an EMBL/GenBank/DDBJ whole genome shotgun (WGS) entry which is preliminary data.</text>
</comment>
<reference evidence="2 3" key="1">
    <citation type="submission" date="2020-08" db="EMBL/GenBank/DDBJ databases">
        <title>Genomic Encyclopedia of Type Strains, Phase IV (KMG-IV): sequencing the most valuable type-strain genomes for metagenomic binning, comparative biology and taxonomic classification.</title>
        <authorList>
            <person name="Goeker M."/>
        </authorList>
    </citation>
    <scope>NUCLEOTIDE SEQUENCE [LARGE SCALE GENOMIC DNA]</scope>
    <source>
        <strain evidence="2 3">DSM 12706</strain>
    </source>
</reference>
<dbReference type="EMBL" id="JACHIH010000006">
    <property type="protein sequence ID" value="MBB5046799.1"/>
    <property type="molecule type" value="Genomic_DNA"/>
</dbReference>
<protein>
    <recommendedName>
        <fullName evidence="1">DUF4376 domain-containing protein</fullName>
    </recommendedName>
</protein>
<dbReference type="Proteomes" id="UP000542353">
    <property type="component" value="Unassembled WGS sequence"/>
</dbReference>
<evidence type="ECO:0000259" key="1">
    <source>
        <dbReference type="Pfam" id="PF14301"/>
    </source>
</evidence>
<evidence type="ECO:0000313" key="3">
    <source>
        <dbReference type="Proteomes" id="UP000542353"/>
    </source>
</evidence>